<evidence type="ECO:0000313" key="3">
    <source>
        <dbReference type="Proteomes" id="UP000634004"/>
    </source>
</evidence>
<proteinExistence type="predicted"/>
<organism evidence="2 3">
    <name type="scientific">Algimonas arctica</name>
    <dbReference type="NCBI Taxonomy" id="1479486"/>
    <lineage>
        <taxon>Bacteria</taxon>
        <taxon>Pseudomonadati</taxon>
        <taxon>Pseudomonadota</taxon>
        <taxon>Alphaproteobacteria</taxon>
        <taxon>Maricaulales</taxon>
        <taxon>Robiginitomaculaceae</taxon>
        <taxon>Algimonas</taxon>
    </lineage>
</organism>
<dbReference type="Proteomes" id="UP000634004">
    <property type="component" value="Unassembled WGS sequence"/>
</dbReference>
<dbReference type="PANTHER" id="PTHR35561:SF1">
    <property type="entry name" value="RNA 2',3'-CYCLIC PHOSPHODIESTERASE"/>
    <property type="match status" value="1"/>
</dbReference>
<keyword evidence="3" id="KW-1185">Reference proteome</keyword>
<protein>
    <submittedName>
        <fullName evidence="2">RNA 2',3'-cyclic phosphodiesterase</fullName>
    </submittedName>
</protein>
<dbReference type="InterPro" id="IPR004175">
    <property type="entry name" value="RNA_CPDase"/>
</dbReference>
<gene>
    <name evidence="2" type="ORF">GCM10009069_07550</name>
</gene>
<dbReference type="RefSeq" id="WP_189495560.1">
    <property type="nucleotide sequence ID" value="NZ_BMZH01000002.1"/>
</dbReference>
<dbReference type="NCBIfam" id="TIGR02258">
    <property type="entry name" value="2_5_ligase"/>
    <property type="match status" value="1"/>
</dbReference>
<accession>A0A8J3CMW7</accession>
<keyword evidence="1" id="KW-0378">Hydrolase</keyword>
<reference evidence="2" key="2">
    <citation type="submission" date="2020-09" db="EMBL/GenBank/DDBJ databases">
        <authorList>
            <person name="Sun Q."/>
            <person name="Kim S."/>
        </authorList>
    </citation>
    <scope>NUCLEOTIDE SEQUENCE</scope>
    <source>
        <strain evidence="2">KCTC 32513</strain>
    </source>
</reference>
<dbReference type="EMBL" id="BMZH01000002">
    <property type="protein sequence ID" value="GHA86801.1"/>
    <property type="molecule type" value="Genomic_DNA"/>
</dbReference>
<evidence type="ECO:0000313" key="2">
    <source>
        <dbReference type="EMBL" id="GHA86801.1"/>
    </source>
</evidence>
<evidence type="ECO:0000256" key="1">
    <source>
        <dbReference type="ARBA" id="ARBA00022801"/>
    </source>
</evidence>
<comment type="caution">
    <text evidence="2">The sequence shown here is derived from an EMBL/GenBank/DDBJ whole genome shotgun (WGS) entry which is preliminary data.</text>
</comment>
<sequence>MFAAIRPPSGVIKAVTRLQKGVPGARWSKPEKLHITVGYFGNVPDALAEELDAELARRPLPSLELHLRGMSHFGRAEPHQIHLRLDDNLGLTKLHAHCRRVARDLIIPMEARGFVPHLTLAYLKPFPDLEKLAKYEQRHAQTNIGPFLIDQFGLYSSWQQARGANRYELEATYPLIG</sequence>
<dbReference type="GO" id="GO:0008664">
    <property type="term" value="F:RNA 2',3'-cyclic 3'-phosphodiesterase activity"/>
    <property type="evidence" value="ECO:0007669"/>
    <property type="project" value="InterPro"/>
</dbReference>
<dbReference type="AlphaFoldDB" id="A0A8J3CMW7"/>
<dbReference type="PANTHER" id="PTHR35561">
    <property type="entry name" value="RNA 2',3'-CYCLIC PHOSPHODIESTERASE"/>
    <property type="match status" value="1"/>
</dbReference>
<dbReference type="GO" id="GO:0004113">
    <property type="term" value="F:2',3'-cyclic-nucleotide 3'-phosphodiesterase activity"/>
    <property type="evidence" value="ECO:0007669"/>
    <property type="project" value="InterPro"/>
</dbReference>
<name>A0A8J3CMW7_9PROT</name>
<dbReference type="SUPFAM" id="SSF55144">
    <property type="entry name" value="LigT-like"/>
    <property type="match status" value="1"/>
</dbReference>
<dbReference type="InterPro" id="IPR009097">
    <property type="entry name" value="Cyclic_Pdiesterase"/>
</dbReference>
<dbReference type="Gene3D" id="3.90.1140.10">
    <property type="entry name" value="Cyclic phosphodiesterase"/>
    <property type="match status" value="1"/>
</dbReference>
<dbReference type="Pfam" id="PF13563">
    <property type="entry name" value="2_5_RNA_ligase2"/>
    <property type="match status" value="1"/>
</dbReference>
<reference evidence="2" key="1">
    <citation type="journal article" date="2014" name="Int. J. Syst. Evol. Microbiol.">
        <title>Complete genome sequence of Corynebacterium casei LMG S-19264T (=DSM 44701T), isolated from a smear-ripened cheese.</title>
        <authorList>
            <consortium name="US DOE Joint Genome Institute (JGI-PGF)"/>
            <person name="Walter F."/>
            <person name="Albersmeier A."/>
            <person name="Kalinowski J."/>
            <person name="Ruckert C."/>
        </authorList>
    </citation>
    <scope>NUCLEOTIDE SEQUENCE</scope>
    <source>
        <strain evidence="2">KCTC 32513</strain>
    </source>
</reference>